<dbReference type="AlphaFoldDB" id="A0A7G9S8Y0"/>
<dbReference type="EMBL" id="CP060717">
    <property type="protein sequence ID" value="QNN64305.1"/>
    <property type="molecule type" value="Genomic_DNA"/>
</dbReference>
<evidence type="ECO:0000313" key="9">
    <source>
        <dbReference type="Proteomes" id="UP000515955"/>
    </source>
</evidence>
<dbReference type="PANTHER" id="PTHR34216">
    <property type="match status" value="1"/>
</dbReference>
<dbReference type="GO" id="GO:0016810">
    <property type="term" value="F:hydrolase activity, acting on carbon-nitrogen (but not peptide) bonds"/>
    <property type="evidence" value="ECO:0007669"/>
    <property type="project" value="InterPro"/>
</dbReference>
<dbReference type="SUPFAM" id="SSF88713">
    <property type="entry name" value="Glycoside hydrolase/deacetylase"/>
    <property type="match status" value="1"/>
</dbReference>
<dbReference type="InterPro" id="IPR011330">
    <property type="entry name" value="Glyco_hydro/deAcase_b/a-brl"/>
</dbReference>
<dbReference type="InterPro" id="IPR051398">
    <property type="entry name" value="Polysacch_Deacetylase"/>
</dbReference>
<comment type="function">
    <text evidence="1">Is involved in generating a small heat-stable compound (Nod), an acylated oligomer of N-acetylglucosamine, that stimulates mitosis in various plant protoplasts.</text>
</comment>
<evidence type="ECO:0000256" key="1">
    <source>
        <dbReference type="ARBA" id="ARBA00003236"/>
    </source>
</evidence>
<reference evidence="8 9" key="1">
    <citation type="submission" date="2020-08" db="EMBL/GenBank/DDBJ databases">
        <title>Genome sequence of Sphingomonas rhizophila KACC 19189T.</title>
        <authorList>
            <person name="Hyun D.-W."/>
            <person name="Bae J.-W."/>
        </authorList>
    </citation>
    <scope>NUCLEOTIDE SEQUENCE [LARGE SCALE GENOMIC DNA]</scope>
    <source>
        <strain evidence="8 9">KACC 19189</strain>
    </source>
</reference>
<keyword evidence="5" id="KW-0732">Signal</keyword>
<dbReference type="CDD" id="cd10918">
    <property type="entry name" value="CE4_NodB_like_5s_6s"/>
    <property type="match status" value="1"/>
</dbReference>
<name>A0A7G9S8Y0_9SPHN</name>
<evidence type="ECO:0000256" key="6">
    <source>
        <dbReference type="ARBA" id="ARBA00032976"/>
    </source>
</evidence>
<dbReference type="Gene3D" id="3.20.20.370">
    <property type="entry name" value="Glycoside hydrolase/deacetylase"/>
    <property type="match status" value="1"/>
</dbReference>
<dbReference type="PANTHER" id="PTHR34216:SF3">
    <property type="entry name" value="POLY-BETA-1,6-N-ACETYL-D-GLUCOSAMINE N-DEACETYLASE"/>
    <property type="match status" value="1"/>
</dbReference>
<accession>A0A7G9S8Y0</accession>
<organism evidence="8 9">
    <name type="scientific">Sphingomonas rhizophila</name>
    <dbReference type="NCBI Taxonomy" id="2071607"/>
    <lineage>
        <taxon>Bacteria</taxon>
        <taxon>Pseudomonadati</taxon>
        <taxon>Pseudomonadota</taxon>
        <taxon>Alphaproteobacteria</taxon>
        <taxon>Sphingomonadales</taxon>
        <taxon>Sphingomonadaceae</taxon>
        <taxon>Sphingomonas</taxon>
    </lineage>
</organism>
<dbReference type="GO" id="GO:0005576">
    <property type="term" value="C:extracellular region"/>
    <property type="evidence" value="ECO:0007669"/>
    <property type="project" value="UniProtKB-SubCell"/>
</dbReference>
<sequence>MQSTLMFHGIGIPGHPMEPGEENYWINWDQFDAIVDYCAKLPPDEVNFTFDDGNQSDLEAARRMRAQGVDGSFFVLVGRLGAPGYLTEAEVGELLDLGMEVGLHGRNHIDWRKADDATLNSEIDRAAEELGELCGRPVEAVAIPYGHYDRRVWTYLERSPFRRIHTSDRGRSRPVDRFVRREPVMRWHDIADVVELIAGKASPAKRLRQAVMPRLKRLA</sequence>
<evidence type="ECO:0000256" key="3">
    <source>
        <dbReference type="ARBA" id="ARBA00010973"/>
    </source>
</evidence>
<comment type="similarity">
    <text evidence="3">Belongs to the polysaccharide deacetylase family.</text>
</comment>
<feature type="domain" description="NodB homology" evidence="7">
    <location>
        <begin position="44"/>
        <end position="219"/>
    </location>
</feature>
<gene>
    <name evidence="8" type="ORF">H9L12_08090</name>
</gene>
<proteinExistence type="inferred from homology"/>
<evidence type="ECO:0000256" key="5">
    <source>
        <dbReference type="ARBA" id="ARBA00022729"/>
    </source>
</evidence>
<comment type="subcellular location">
    <subcellularLocation>
        <location evidence="2">Secreted</location>
    </subcellularLocation>
</comment>
<evidence type="ECO:0000256" key="2">
    <source>
        <dbReference type="ARBA" id="ARBA00004613"/>
    </source>
</evidence>
<evidence type="ECO:0000313" key="8">
    <source>
        <dbReference type="EMBL" id="QNN64305.1"/>
    </source>
</evidence>
<dbReference type="Proteomes" id="UP000515955">
    <property type="component" value="Chromosome"/>
</dbReference>
<dbReference type="KEGG" id="srhi:H9L12_08090"/>
<dbReference type="InterPro" id="IPR002509">
    <property type="entry name" value="NODB_dom"/>
</dbReference>
<protein>
    <recommendedName>
        <fullName evidence="4">Chitooligosaccharide deacetylase</fullName>
    </recommendedName>
    <alternativeName>
        <fullName evidence="6">Nodulation protein B</fullName>
    </alternativeName>
</protein>
<dbReference type="GO" id="GO:0005975">
    <property type="term" value="P:carbohydrate metabolic process"/>
    <property type="evidence" value="ECO:0007669"/>
    <property type="project" value="InterPro"/>
</dbReference>
<dbReference type="Pfam" id="PF01522">
    <property type="entry name" value="Polysacc_deac_1"/>
    <property type="match status" value="1"/>
</dbReference>
<evidence type="ECO:0000259" key="7">
    <source>
        <dbReference type="PROSITE" id="PS51677"/>
    </source>
</evidence>
<dbReference type="PROSITE" id="PS51677">
    <property type="entry name" value="NODB"/>
    <property type="match status" value="1"/>
</dbReference>
<evidence type="ECO:0000256" key="4">
    <source>
        <dbReference type="ARBA" id="ARBA00020071"/>
    </source>
</evidence>
<keyword evidence="9" id="KW-1185">Reference proteome</keyword>